<dbReference type="AlphaFoldDB" id="A0A6J4PSB1"/>
<gene>
    <name evidence="2" type="ORF">AVDCRST_MAG66-2732</name>
</gene>
<evidence type="ECO:0000313" key="2">
    <source>
        <dbReference type="EMBL" id="CAA9422192.1"/>
    </source>
</evidence>
<feature type="non-terminal residue" evidence="2">
    <location>
        <position position="1"/>
    </location>
</feature>
<evidence type="ECO:0000256" key="1">
    <source>
        <dbReference type="SAM" id="MobiDB-lite"/>
    </source>
</evidence>
<name>A0A6J4PSB1_9PSEU</name>
<feature type="non-terminal residue" evidence="2">
    <location>
        <position position="222"/>
    </location>
</feature>
<feature type="region of interest" description="Disordered" evidence="1">
    <location>
        <begin position="115"/>
        <end position="222"/>
    </location>
</feature>
<protein>
    <submittedName>
        <fullName evidence="2">Uncharacterized protein</fullName>
    </submittedName>
</protein>
<reference evidence="2" key="1">
    <citation type="submission" date="2020-02" db="EMBL/GenBank/DDBJ databases">
        <authorList>
            <person name="Meier V. D."/>
        </authorList>
    </citation>
    <scope>NUCLEOTIDE SEQUENCE</scope>
    <source>
        <strain evidence="2">AVDCRST_MAG66</strain>
    </source>
</reference>
<proteinExistence type="predicted"/>
<feature type="compositionally biased region" description="Basic residues" evidence="1">
    <location>
        <begin position="182"/>
        <end position="193"/>
    </location>
</feature>
<organism evidence="2">
    <name type="scientific">uncultured Pseudonocardia sp</name>
    <dbReference type="NCBI Taxonomy" id="211455"/>
    <lineage>
        <taxon>Bacteria</taxon>
        <taxon>Bacillati</taxon>
        <taxon>Actinomycetota</taxon>
        <taxon>Actinomycetes</taxon>
        <taxon>Pseudonocardiales</taxon>
        <taxon>Pseudonocardiaceae</taxon>
        <taxon>Pseudonocardia</taxon>
        <taxon>environmental samples</taxon>
    </lineage>
</organism>
<feature type="compositionally biased region" description="Basic and acidic residues" evidence="1">
    <location>
        <begin position="167"/>
        <end position="181"/>
    </location>
</feature>
<accession>A0A6J4PSB1</accession>
<dbReference type="EMBL" id="CADCUS010000401">
    <property type="protein sequence ID" value="CAA9422192.1"/>
    <property type="molecule type" value="Genomic_DNA"/>
</dbReference>
<feature type="compositionally biased region" description="Basic residues" evidence="1">
    <location>
        <begin position="123"/>
        <end position="144"/>
    </location>
</feature>
<sequence length="222" mass="23726">GLGRIDRAVGRCRRAGCGARGRDSGRSQPPEWADRIARCTLGDRGFPRAAVVRAGAATAGGVRRRGGGQRRLPVRPGAGLSGGDLAAGVHAARADCCPGPGSRRHLRRWGAPVGAGAGTRALAGHRRARAVRRRRAVGSPHHLHPPVQPARPADGRRSGGRHRGRRHAGDLPGHRDADRARGRVPRRRPHRPGRPGSPSAHSVRLSPRGRQDPPDRRARHRL</sequence>